<dbReference type="SUPFAM" id="SSF109604">
    <property type="entry name" value="HD-domain/PDEase-like"/>
    <property type="match status" value="1"/>
</dbReference>
<dbReference type="Proteomes" id="UP000019754">
    <property type="component" value="Unassembled WGS sequence"/>
</dbReference>
<organism evidence="11 12">
    <name type="scientific">Brachybacterium muris UCD-AY4</name>
    <dbReference type="NCBI Taxonomy" id="1249481"/>
    <lineage>
        <taxon>Bacteria</taxon>
        <taxon>Bacillati</taxon>
        <taxon>Actinomycetota</taxon>
        <taxon>Actinomycetes</taxon>
        <taxon>Micrococcales</taxon>
        <taxon>Dermabacteraceae</taxon>
        <taxon>Brachybacterium</taxon>
    </lineage>
</organism>
<dbReference type="SMART" id="SM00471">
    <property type="entry name" value="HDc"/>
    <property type="match status" value="1"/>
</dbReference>
<name>A0A022KW01_9MICO</name>
<dbReference type="AlphaFoldDB" id="A0A022KW01"/>
<evidence type="ECO:0000256" key="8">
    <source>
        <dbReference type="SAM" id="MobiDB-lite"/>
    </source>
</evidence>
<comment type="caution">
    <text evidence="7">Lacks conserved residue(s) required for the propagation of feature annotation.</text>
</comment>
<comment type="catalytic activity">
    <reaction evidence="7">
        <text>[protein-PII]-L-tyrosine + UTP = [protein-PII]-uridylyl-L-tyrosine + diphosphate</text>
        <dbReference type="Rhea" id="RHEA:13673"/>
        <dbReference type="Rhea" id="RHEA-COMP:12147"/>
        <dbReference type="Rhea" id="RHEA-COMP:12148"/>
        <dbReference type="ChEBI" id="CHEBI:33019"/>
        <dbReference type="ChEBI" id="CHEBI:46398"/>
        <dbReference type="ChEBI" id="CHEBI:46858"/>
        <dbReference type="ChEBI" id="CHEBI:90602"/>
        <dbReference type="EC" id="2.7.7.59"/>
    </reaction>
</comment>
<evidence type="ECO:0000256" key="3">
    <source>
        <dbReference type="ARBA" id="ARBA00022737"/>
    </source>
</evidence>
<dbReference type="PANTHER" id="PTHR47320:SF1">
    <property type="entry name" value="BIFUNCTIONAL URIDYLYLTRANSFERASE_URIDYLYL-REMOVING ENZYME"/>
    <property type="match status" value="1"/>
</dbReference>
<dbReference type="SUPFAM" id="SSF81301">
    <property type="entry name" value="Nucleotidyltransferase"/>
    <property type="match status" value="1"/>
</dbReference>
<evidence type="ECO:0000313" key="12">
    <source>
        <dbReference type="Proteomes" id="UP000019754"/>
    </source>
</evidence>
<evidence type="ECO:0000256" key="1">
    <source>
        <dbReference type="ARBA" id="ARBA00022679"/>
    </source>
</evidence>
<evidence type="ECO:0000256" key="5">
    <source>
        <dbReference type="ARBA" id="ARBA00022842"/>
    </source>
</evidence>
<dbReference type="SUPFAM" id="SSF81593">
    <property type="entry name" value="Nucleotidyltransferase substrate binding subunit/domain"/>
    <property type="match status" value="1"/>
</dbReference>
<comment type="cofactor">
    <cofactor evidence="7">
        <name>Mg(2+)</name>
        <dbReference type="ChEBI" id="CHEBI:18420"/>
    </cofactor>
</comment>
<gene>
    <name evidence="7" type="primary">glnD</name>
    <name evidence="11" type="ORF">D641_0105590</name>
</gene>
<comment type="catalytic activity">
    <reaction evidence="7">
        <text>[protein-PII]-uridylyl-L-tyrosine + H2O = [protein-PII]-L-tyrosine + UMP + H(+)</text>
        <dbReference type="Rhea" id="RHEA:48600"/>
        <dbReference type="Rhea" id="RHEA-COMP:12147"/>
        <dbReference type="Rhea" id="RHEA-COMP:12148"/>
        <dbReference type="ChEBI" id="CHEBI:15377"/>
        <dbReference type="ChEBI" id="CHEBI:15378"/>
        <dbReference type="ChEBI" id="CHEBI:46858"/>
        <dbReference type="ChEBI" id="CHEBI:57865"/>
        <dbReference type="ChEBI" id="CHEBI:90602"/>
    </reaction>
</comment>
<keyword evidence="6 7" id="KW-0511">Multifunctional enzyme</keyword>
<reference evidence="11 12" key="1">
    <citation type="journal article" date="2013" name="Genome Announc.">
        <title>Draft genome sequence of an Actinobacterium, Brachybacterium muris strain UCD-AY4.</title>
        <authorList>
            <person name="Lo J.R."/>
            <person name="Lang J.M."/>
            <person name="Darling A.E."/>
            <person name="Eisen J.A."/>
            <person name="Coil D.A."/>
        </authorList>
    </citation>
    <scope>NUCLEOTIDE SEQUENCE [LARGE SCALE GENOMIC DNA]</scope>
    <source>
        <strain evidence="11 12">UCD-AY4</strain>
    </source>
</reference>
<dbReference type="GO" id="GO:0008773">
    <property type="term" value="F:[protein-PII] uridylyltransferase activity"/>
    <property type="evidence" value="ECO:0007669"/>
    <property type="project" value="UniProtKB-UniRule"/>
</dbReference>
<dbReference type="InterPro" id="IPR045865">
    <property type="entry name" value="ACT-like_dom_sf"/>
</dbReference>
<dbReference type="Pfam" id="PF08335">
    <property type="entry name" value="GlnD_UR_UTase"/>
    <property type="match status" value="1"/>
</dbReference>
<evidence type="ECO:0000313" key="11">
    <source>
        <dbReference type="EMBL" id="EYT50255.1"/>
    </source>
</evidence>
<evidence type="ECO:0000256" key="4">
    <source>
        <dbReference type="ARBA" id="ARBA00022801"/>
    </source>
</evidence>
<dbReference type="InterPro" id="IPR003607">
    <property type="entry name" value="HD/PDEase_dom"/>
</dbReference>
<feature type="domain" description="ACT" evidence="9">
    <location>
        <begin position="599"/>
        <end position="670"/>
    </location>
</feature>
<feature type="domain" description="HD" evidence="10">
    <location>
        <begin position="409"/>
        <end position="511"/>
    </location>
</feature>
<protein>
    <recommendedName>
        <fullName evidence="7">Bifunctional uridylyltransferase/uridylyl-removing enzyme</fullName>
        <shortName evidence="7">UTase/UR</shortName>
    </recommendedName>
    <alternativeName>
        <fullName evidence="7">Bifunctional [protein-PII] modification enzyme</fullName>
    </alternativeName>
    <alternativeName>
        <fullName evidence="7">Bifunctional nitrogen sensor protein</fullName>
    </alternativeName>
    <domain>
        <recommendedName>
            <fullName evidence="7">[Protein-PII] uridylyltransferase</fullName>
            <shortName evidence="7">PII uridylyltransferase</shortName>
            <shortName evidence="7">UTase</shortName>
            <ecNumber evidence="7">2.7.7.59</ecNumber>
        </recommendedName>
    </domain>
    <domain>
        <recommendedName>
            <fullName evidence="7">[Protein-PII]-UMP uridylyl-removing enzyme</fullName>
            <shortName evidence="7">UR</shortName>
            <ecNumber evidence="7">3.1.4.-</ecNumber>
        </recommendedName>
    </domain>
</protein>
<proteinExistence type="inferred from homology"/>
<comment type="function">
    <text evidence="7">Modifies, by uridylylation and deuridylylation, the PII regulatory proteins (GlnB and homologs), in response to the nitrogen status of the cell that GlnD senses through the glutamine level. Under low glutamine levels, catalyzes the conversion of the PII proteins and UTP to PII-UMP and PPi, while under higher glutamine levels, GlnD hydrolyzes PII-UMP to PII and UMP (deuridylylation). Thus, controls uridylylation state and activity of the PII proteins, and plays an important role in the regulation of nitrogen metabolism.</text>
</comment>
<comment type="similarity">
    <text evidence="7">Belongs to the GlnD family.</text>
</comment>
<dbReference type="InterPro" id="IPR010043">
    <property type="entry name" value="UTase/UR"/>
</dbReference>
<keyword evidence="4 7" id="KW-0378">Hydrolase</keyword>
<keyword evidence="1 7" id="KW-0808">Transferase</keyword>
<dbReference type="Pfam" id="PF01966">
    <property type="entry name" value="HD"/>
    <property type="match status" value="1"/>
</dbReference>
<feature type="region of interest" description="Disordered" evidence="8">
    <location>
        <begin position="1"/>
        <end position="23"/>
    </location>
</feature>
<dbReference type="HOGENOM" id="CLU_012833_2_0_11"/>
<dbReference type="Gene3D" id="1.10.3210.10">
    <property type="entry name" value="Hypothetical protein af1432"/>
    <property type="match status" value="1"/>
</dbReference>
<dbReference type="InterPro" id="IPR006674">
    <property type="entry name" value="HD_domain"/>
</dbReference>
<evidence type="ECO:0000259" key="10">
    <source>
        <dbReference type="PROSITE" id="PS51831"/>
    </source>
</evidence>
<comment type="domain">
    <text evidence="7">Has four distinct domains: an N-terminal nucleotidyltransferase (NT) domain responsible for UTase activity, a central HD domain that encodes UR activity, and two C-terminal ACT domains that seem to have a role in glutamine sensing.</text>
</comment>
<evidence type="ECO:0000256" key="7">
    <source>
        <dbReference type="HAMAP-Rule" id="MF_00277"/>
    </source>
</evidence>
<keyword evidence="12" id="KW-1185">Reference proteome</keyword>
<dbReference type="GO" id="GO:0006808">
    <property type="term" value="P:regulation of nitrogen utilization"/>
    <property type="evidence" value="ECO:0007669"/>
    <property type="project" value="UniProtKB-UniRule"/>
</dbReference>
<keyword evidence="5 7" id="KW-0460">Magnesium</keyword>
<dbReference type="NCBIfam" id="NF002895">
    <property type="entry name" value="PRK03381.1"/>
    <property type="match status" value="1"/>
</dbReference>
<dbReference type="InterPro" id="IPR013546">
    <property type="entry name" value="PII_UdlTrfase/GS_AdlTrfase"/>
</dbReference>
<dbReference type="EC" id="2.7.7.59" evidence="7"/>
<dbReference type="CDD" id="cd00077">
    <property type="entry name" value="HDc"/>
    <property type="match status" value="1"/>
</dbReference>
<dbReference type="PIRSF" id="PIRSF006288">
    <property type="entry name" value="PII_uridyltransf"/>
    <property type="match status" value="1"/>
</dbReference>
<dbReference type="STRING" id="1249481.D641_0105590"/>
<sequence length="775" mass="82894">MRRLDHALDSGIGDPAQGPARRAEHTALIEDWLREQWEAAVPPTRGVALAAVGSVGRRDAGPASDLDLVLLLDREQVEPEEASRLASALWYPVWDSGTSLDHSVRTPAECEQVAAEDLRAALSLLDLRLVAGEERLASDTSARVRRAWRSGARTRIDELEELVEDRTGRYGILAHSTEPNLKSDRGGLRDVTLVRAIAESWLADHDHVVVDRAADVLLEARDALQLVTGRSGTRLGRADQDAVAGLCGYGEADDLLAALADASRAIAWQLRRSLTAARSGVAPGGHATYGSGASRRPALARLDHGVIVQAGEISVDPTHTGALRDIAALRHAATTGLPLSAATLARLAGGWCPRFTPEQRDVLVDALSGEHLAELYEALDVHGVVARVVPGWEGIRNRPQRSPVHRYTVDRHQIETVLEAQKLLGSVDRPDLLLVTALLHDIGKTPGAEDHSRTGAPLAREAARALGFDEADAEVTAALVREHLTLVDLATGRDHADPATVEALLTAVDHDPSRLDLLRALTEADARAAGPAAWTTWRAELVDHLAGLARDALTGVTRPPRELLAPQRSAQLTVLDAVRDSGGCAVLYPAPSESAPITEICMGAPDGPGVFAAFARVLTRLRFQVRSAVITTVDGVAVDTWWVTGRAGDLPHPTTVRTAMERELARRDDPAARVLETEPAAPLRRSEDTPVVTLMPTEPGRPTALQINARNRSSLLADIAETLTGHRLLVSSAHVMTLGRRAVDVLYLTDIRGRPLDEATAARVVTAVADAAAGS</sequence>
<comment type="caution">
    <text evidence="11">The sequence shown here is derived from an EMBL/GenBank/DDBJ whole genome shotgun (WGS) entry which is preliminary data.</text>
</comment>
<comment type="activity regulation">
    <text evidence="7">Uridylyltransferase (UTase) activity is inhibited by glutamine, while glutamine activates uridylyl-removing (UR) activity.</text>
</comment>
<evidence type="ECO:0000259" key="9">
    <source>
        <dbReference type="PROSITE" id="PS51671"/>
    </source>
</evidence>
<dbReference type="PROSITE" id="PS51831">
    <property type="entry name" value="HD"/>
    <property type="match status" value="1"/>
</dbReference>
<dbReference type="SUPFAM" id="SSF55021">
    <property type="entry name" value="ACT-like"/>
    <property type="match status" value="1"/>
</dbReference>
<keyword evidence="2 7" id="KW-0548">Nucleotidyltransferase</keyword>
<dbReference type="PANTHER" id="PTHR47320">
    <property type="entry name" value="BIFUNCTIONAL URIDYLYLTRANSFERASE/URIDYLYL-REMOVING ENZYME"/>
    <property type="match status" value="1"/>
</dbReference>
<evidence type="ECO:0000256" key="6">
    <source>
        <dbReference type="ARBA" id="ARBA00023268"/>
    </source>
</evidence>
<dbReference type="InterPro" id="IPR043519">
    <property type="entry name" value="NT_sf"/>
</dbReference>
<dbReference type="CDD" id="cd04873">
    <property type="entry name" value="ACT_UUR-ACR-like"/>
    <property type="match status" value="1"/>
</dbReference>
<dbReference type="EMBL" id="AORC01000005">
    <property type="protein sequence ID" value="EYT50255.1"/>
    <property type="molecule type" value="Genomic_DNA"/>
</dbReference>
<keyword evidence="3" id="KW-0677">Repeat</keyword>
<dbReference type="InterPro" id="IPR002912">
    <property type="entry name" value="ACT_dom"/>
</dbReference>
<dbReference type="EC" id="3.1.4.-" evidence="7"/>
<accession>A0A022KW01</accession>
<dbReference type="PROSITE" id="PS51671">
    <property type="entry name" value="ACT"/>
    <property type="match status" value="1"/>
</dbReference>
<dbReference type="HAMAP" id="MF_00277">
    <property type="entry name" value="PII_uridylyl_transf"/>
    <property type="match status" value="1"/>
</dbReference>
<evidence type="ECO:0000256" key="2">
    <source>
        <dbReference type="ARBA" id="ARBA00022695"/>
    </source>
</evidence>
<feature type="region of interest" description="Uridylyltransferase" evidence="7">
    <location>
        <begin position="1"/>
        <end position="301"/>
    </location>
</feature>
<dbReference type="GO" id="GO:0008081">
    <property type="term" value="F:phosphoric diester hydrolase activity"/>
    <property type="evidence" value="ECO:0007669"/>
    <property type="project" value="UniProtKB-UniRule"/>
</dbReference>